<dbReference type="Proteomes" id="UP000002668">
    <property type="component" value="Genome"/>
</dbReference>
<sequence length="33" mass="4031">MHIANCFLQNLYTDAAYQKYIIVNNYCFHDQFK</sequence>
<accession>E4ZQT2</accession>
<gene>
    <name evidence="1" type="ORF">LEMA_uP037610.1</name>
</gene>
<dbReference type="InParanoid" id="E4ZQT2"/>
<evidence type="ECO:0000313" key="1">
    <source>
        <dbReference type="EMBL" id="CBX94087.1"/>
    </source>
</evidence>
<proteinExistence type="predicted"/>
<name>E4ZQT2_LEPMJ</name>
<evidence type="ECO:0000313" key="2">
    <source>
        <dbReference type="Proteomes" id="UP000002668"/>
    </source>
</evidence>
<keyword evidence="2" id="KW-1185">Reference proteome</keyword>
<dbReference type="VEuPathDB" id="FungiDB:LEMA_uP037610.1"/>
<protein>
    <submittedName>
        <fullName evidence="1">Predicted protein</fullName>
    </submittedName>
</protein>
<dbReference type="HOGENOM" id="CLU_3384920_0_0_1"/>
<dbReference type="EMBL" id="FP929116">
    <property type="protein sequence ID" value="CBX94087.1"/>
    <property type="molecule type" value="Genomic_DNA"/>
</dbReference>
<organism evidence="2">
    <name type="scientific">Leptosphaeria maculans (strain JN3 / isolate v23.1.3 / race Av1-4-5-6-7-8)</name>
    <name type="common">Blackleg fungus</name>
    <name type="synonym">Phoma lingam</name>
    <dbReference type="NCBI Taxonomy" id="985895"/>
    <lineage>
        <taxon>Eukaryota</taxon>
        <taxon>Fungi</taxon>
        <taxon>Dikarya</taxon>
        <taxon>Ascomycota</taxon>
        <taxon>Pezizomycotina</taxon>
        <taxon>Dothideomycetes</taxon>
        <taxon>Pleosporomycetidae</taxon>
        <taxon>Pleosporales</taxon>
        <taxon>Pleosporineae</taxon>
        <taxon>Leptosphaeriaceae</taxon>
        <taxon>Plenodomus</taxon>
        <taxon>Plenodomus lingam/Leptosphaeria maculans species complex</taxon>
    </lineage>
</organism>
<reference evidence="2" key="1">
    <citation type="journal article" date="2011" name="Nat. Commun.">
        <title>Effector diversification within compartments of the Leptosphaeria maculans genome affected by Repeat-Induced Point mutations.</title>
        <authorList>
            <person name="Rouxel T."/>
            <person name="Grandaubert J."/>
            <person name="Hane J.K."/>
            <person name="Hoede C."/>
            <person name="van de Wouw A.P."/>
            <person name="Couloux A."/>
            <person name="Dominguez V."/>
            <person name="Anthouard V."/>
            <person name="Bally P."/>
            <person name="Bourras S."/>
            <person name="Cozijnsen A.J."/>
            <person name="Ciuffetti L.M."/>
            <person name="Degrave A."/>
            <person name="Dilmaghani A."/>
            <person name="Duret L."/>
            <person name="Fudal I."/>
            <person name="Goodwin S.B."/>
            <person name="Gout L."/>
            <person name="Glaser N."/>
            <person name="Linglin J."/>
            <person name="Kema G.H.J."/>
            <person name="Lapalu N."/>
            <person name="Lawrence C.B."/>
            <person name="May K."/>
            <person name="Meyer M."/>
            <person name="Ollivier B."/>
            <person name="Poulain J."/>
            <person name="Schoch C.L."/>
            <person name="Simon A."/>
            <person name="Spatafora J.W."/>
            <person name="Stachowiak A."/>
            <person name="Turgeon B.G."/>
            <person name="Tyler B.M."/>
            <person name="Vincent D."/>
            <person name="Weissenbach J."/>
            <person name="Amselem J."/>
            <person name="Quesneville H."/>
            <person name="Oliver R.P."/>
            <person name="Wincker P."/>
            <person name="Balesdent M.-H."/>
            <person name="Howlett B.J."/>
        </authorList>
    </citation>
    <scope>NUCLEOTIDE SEQUENCE [LARGE SCALE GENOMIC DNA]</scope>
    <source>
        <strain evidence="2">JN3 / isolate v23.1.3 / race Av1-4-5-6-7-8</strain>
    </source>
</reference>
<dbReference type="AlphaFoldDB" id="E4ZQT2"/>